<protein>
    <submittedName>
        <fullName evidence="1">Uncharacterized protein</fullName>
    </submittedName>
</protein>
<name>A0A7R9L2T8_9ACAR</name>
<dbReference type="Proteomes" id="UP000759131">
    <property type="component" value="Unassembled WGS sequence"/>
</dbReference>
<reference evidence="1" key="1">
    <citation type="submission" date="2020-11" db="EMBL/GenBank/DDBJ databases">
        <authorList>
            <person name="Tran Van P."/>
        </authorList>
    </citation>
    <scope>NUCLEOTIDE SEQUENCE</scope>
</reference>
<gene>
    <name evidence="1" type="ORF">OSB1V03_LOCUS14324</name>
</gene>
<organism evidence="1">
    <name type="scientific">Medioppia subpectinata</name>
    <dbReference type="NCBI Taxonomy" id="1979941"/>
    <lineage>
        <taxon>Eukaryota</taxon>
        <taxon>Metazoa</taxon>
        <taxon>Ecdysozoa</taxon>
        <taxon>Arthropoda</taxon>
        <taxon>Chelicerata</taxon>
        <taxon>Arachnida</taxon>
        <taxon>Acari</taxon>
        <taxon>Acariformes</taxon>
        <taxon>Sarcoptiformes</taxon>
        <taxon>Oribatida</taxon>
        <taxon>Brachypylina</taxon>
        <taxon>Oppioidea</taxon>
        <taxon>Oppiidae</taxon>
        <taxon>Medioppia</taxon>
    </lineage>
</organism>
<accession>A0A7R9L2T8</accession>
<proteinExistence type="predicted"/>
<dbReference type="EMBL" id="CAJPIZ010013644">
    <property type="protein sequence ID" value="CAG2114358.1"/>
    <property type="molecule type" value="Genomic_DNA"/>
</dbReference>
<dbReference type="EMBL" id="OC868219">
    <property type="protein sequence ID" value="CAD7633928.1"/>
    <property type="molecule type" value="Genomic_DNA"/>
</dbReference>
<sequence>MKKTIALHQIIKRQSILPTLFLLMWVALGANSAGLHSISKRAPISGTFAFTNVAVSPIVSTTVTSNSVYVCSSSANSFLNIISLVSNSTGTGQVTCNGVIASTANIPITAYDPTGAATTITIGSPVSTLFYINGDRLSERTGIVSGGPCDGSVFVGQSIYSADQPNGCADTSGMISATCGYSLWTLTGACTTTCQINLIGAIGSAGYTMSTGVTNNGLVK</sequence>
<dbReference type="AlphaFoldDB" id="A0A7R9L2T8"/>
<evidence type="ECO:0000313" key="1">
    <source>
        <dbReference type="EMBL" id="CAD7633928.1"/>
    </source>
</evidence>
<evidence type="ECO:0000313" key="2">
    <source>
        <dbReference type="Proteomes" id="UP000759131"/>
    </source>
</evidence>
<keyword evidence="2" id="KW-1185">Reference proteome</keyword>